<keyword evidence="7" id="KW-1185">Reference proteome</keyword>
<dbReference type="SUPFAM" id="SSF51182">
    <property type="entry name" value="RmlC-like cupins"/>
    <property type="match status" value="1"/>
</dbReference>
<dbReference type="GO" id="GO:0046872">
    <property type="term" value="F:metal ion binding"/>
    <property type="evidence" value="ECO:0007669"/>
    <property type="project" value="UniProtKB-KW"/>
</dbReference>
<feature type="binding site" evidence="2">
    <location>
        <position position="104"/>
    </location>
    <ligand>
        <name>Fe cation</name>
        <dbReference type="ChEBI" id="CHEBI:24875"/>
    </ligand>
</feature>
<feature type="binding site" evidence="2">
    <location>
        <position position="102"/>
    </location>
    <ligand>
        <name>Fe cation</name>
        <dbReference type="ChEBI" id="CHEBI:24875"/>
    </ligand>
</feature>
<gene>
    <name evidence="6" type="ORF">SAMN05660313_00405</name>
</gene>
<evidence type="ECO:0000313" key="6">
    <source>
        <dbReference type="EMBL" id="SFW19258.1"/>
    </source>
</evidence>
<dbReference type="AlphaFoldDB" id="A0A1K1M7W4"/>
<dbReference type="PANTHER" id="PTHR43212:SF3">
    <property type="entry name" value="QUERCETIN 2,3-DIOXYGENASE"/>
    <property type="match status" value="1"/>
</dbReference>
<sequence>MKTILHKADTRGHANHGWLNSYHSFSFANYQDAERMNFGALRVLNDDTVSEGRGFGAHPHQNMEIISIPLEGDLQHQDNMGNSTVIKQGDIQIMSAGTGVTHSEYNKNRDKAVQFLQIWVIPNKVNVTPRYDQISTIELQKENELYQVLSPNKNDAGVWAHQDAWFSLGDFSKETTSNYKLHMPNNGVYAFILEGAIEIEGQKLQKRDGFGLWDVDTIEIKATKDSKILLMEVPMEF</sequence>
<dbReference type="Pfam" id="PF17954">
    <property type="entry name" value="Pirin_C_2"/>
    <property type="match status" value="1"/>
</dbReference>
<dbReference type="PANTHER" id="PTHR43212">
    <property type="entry name" value="QUERCETIN 2,3-DIOXYGENASE"/>
    <property type="match status" value="1"/>
</dbReference>
<dbReference type="InterPro" id="IPR014710">
    <property type="entry name" value="RmlC-like_jellyroll"/>
</dbReference>
<name>A0A1K1M7W4_9FLAO</name>
<feature type="binding site" evidence="2">
    <location>
        <position position="60"/>
    </location>
    <ligand>
        <name>Fe cation</name>
        <dbReference type="ChEBI" id="CHEBI:24875"/>
    </ligand>
</feature>
<evidence type="ECO:0008006" key="8">
    <source>
        <dbReference type="Google" id="ProtNLM"/>
    </source>
</evidence>
<evidence type="ECO:0000259" key="4">
    <source>
        <dbReference type="Pfam" id="PF02678"/>
    </source>
</evidence>
<dbReference type="InterPro" id="IPR041602">
    <property type="entry name" value="Quercetinase_C"/>
</dbReference>
<dbReference type="RefSeq" id="WP_072302082.1">
    <property type="nucleotide sequence ID" value="NZ_FPIY01000001.1"/>
</dbReference>
<accession>A0A1K1M7W4</accession>
<keyword evidence="2" id="KW-0408">Iron</keyword>
<dbReference type="InterPro" id="IPR011051">
    <property type="entry name" value="RmlC_Cupin_sf"/>
</dbReference>
<dbReference type="InterPro" id="IPR012093">
    <property type="entry name" value="Pirin"/>
</dbReference>
<reference evidence="7" key="1">
    <citation type="submission" date="2016-11" db="EMBL/GenBank/DDBJ databases">
        <authorList>
            <person name="Varghese N."/>
            <person name="Submissions S."/>
        </authorList>
    </citation>
    <scope>NUCLEOTIDE SEQUENCE [LARGE SCALE GENOMIC DNA]</scope>
    <source>
        <strain evidence="7">DSM 24786</strain>
    </source>
</reference>
<dbReference type="STRING" id="76595.SAMN05660313_00405"/>
<protein>
    <recommendedName>
        <fullName evidence="8">Pirin family protein</fullName>
    </recommendedName>
</protein>
<evidence type="ECO:0000313" key="7">
    <source>
        <dbReference type="Proteomes" id="UP000183257"/>
    </source>
</evidence>
<evidence type="ECO:0000256" key="1">
    <source>
        <dbReference type="ARBA" id="ARBA00008416"/>
    </source>
</evidence>
<dbReference type="InterPro" id="IPR003829">
    <property type="entry name" value="Pirin_N_dom"/>
</dbReference>
<dbReference type="Pfam" id="PF02678">
    <property type="entry name" value="Pirin"/>
    <property type="match status" value="1"/>
</dbReference>
<evidence type="ECO:0000259" key="5">
    <source>
        <dbReference type="Pfam" id="PF17954"/>
    </source>
</evidence>
<feature type="domain" description="Quercetin 2,3-dioxygenase C-terminal cupin" evidence="5">
    <location>
        <begin position="148"/>
        <end position="233"/>
    </location>
</feature>
<feature type="binding site" evidence="2">
    <location>
        <position position="58"/>
    </location>
    <ligand>
        <name>Fe cation</name>
        <dbReference type="ChEBI" id="CHEBI:24875"/>
    </ligand>
</feature>
<dbReference type="Proteomes" id="UP000183257">
    <property type="component" value="Unassembled WGS sequence"/>
</dbReference>
<evidence type="ECO:0000256" key="3">
    <source>
        <dbReference type="RuleBase" id="RU003457"/>
    </source>
</evidence>
<evidence type="ECO:0000256" key="2">
    <source>
        <dbReference type="PIRSR" id="PIRSR006232-1"/>
    </source>
</evidence>
<comment type="cofactor">
    <cofactor evidence="2">
        <name>Fe cation</name>
        <dbReference type="ChEBI" id="CHEBI:24875"/>
    </cofactor>
    <text evidence="2">Binds 1 Fe cation per subunit.</text>
</comment>
<feature type="domain" description="Pirin N-terminal" evidence="4">
    <location>
        <begin position="11"/>
        <end position="120"/>
    </location>
</feature>
<proteinExistence type="inferred from homology"/>
<keyword evidence="2" id="KW-0479">Metal-binding</keyword>
<organism evidence="6 7">
    <name type="scientific">Cellulophaga fucicola</name>
    <dbReference type="NCBI Taxonomy" id="76595"/>
    <lineage>
        <taxon>Bacteria</taxon>
        <taxon>Pseudomonadati</taxon>
        <taxon>Bacteroidota</taxon>
        <taxon>Flavobacteriia</taxon>
        <taxon>Flavobacteriales</taxon>
        <taxon>Flavobacteriaceae</taxon>
        <taxon>Cellulophaga</taxon>
    </lineage>
</organism>
<dbReference type="OrthoDB" id="321327at2"/>
<dbReference type="CDD" id="cd02910">
    <property type="entry name" value="cupin_Yhhw_N"/>
    <property type="match status" value="1"/>
</dbReference>
<dbReference type="EMBL" id="FPIY01000001">
    <property type="protein sequence ID" value="SFW19258.1"/>
    <property type="molecule type" value="Genomic_DNA"/>
</dbReference>
<dbReference type="PIRSF" id="PIRSF006232">
    <property type="entry name" value="Pirin"/>
    <property type="match status" value="1"/>
</dbReference>
<comment type="similarity">
    <text evidence="1 3">Belongs to the pirin family.</text>
</comment>
<dbReference type="Gene3D" id="2.60.120.10">
    <property type="entry name" value="Jelly Rolls"/>
    <property type="match status" value="2"/>
</dbReference>